<dbReference type="Proteomes" id="UP000507954">
    <property type="component" value="Unassembled WGS sequence"/>
</dbReference>
<organism evidence="1">
    <name type="scientific">Sinorhizobium medicae</name>
    <dbReference type="NCBI Taxonomy" id="110321"/>
    <lineage>
        <taxon>Bacteria</taxon>
        <taxon>Pseudomonadati</taxon>
        <taxon>Pseudomonadota</taxon>
        <taxon>Alphaproteobacteria</taxon>
        <taxon>Hyphomicrobiales</taxon>
        <taxon>Rhizobiaceae</taxon>
        <taxon>Sinorhizobium/Ensifer group</taxon>
        <taxon>Sinorhizobium</taxon>
    </lineage>
</organism>
<dbReference type="AlphaFoldDB" id="A0A508X909"/>
<gene>
    <name evidence="1" type="ORF">EMEDMD4_960011</name>
</gene>
<proteinExistence type="predicted"/>
<reference evidence="1" key="1">
    <citation type="submission" date="2019-06" db="EMBL/GenBank/DDBJ databases">
        <authorList>
            <person name="Le Quere A."/>
            <person name="Colella S."/>
        </authorList>
    </citation>
    <scope>NUCLEOTIDE SEQUENCE</scope>
    <source>
        <strain evidence="1">EmedicaeMD41</strain>
    </source>
</reference>
<evidence type="ECO:0000313" key="1">
    <source>
        <dbReference type="EMBL" id="VTZ66096.1"/>
    </source>
</evidence>
<protein>
    <submittedName>
        <fullName evidence="1">Uncharacterized protein</fullName>
    </submittedName>
</protein>
<name>A0A508X909_9HYPH</name>
<dbReference type="EMBL" id="CABFNB010000168">
    <property type="protein sequence ID" value="VTZ66096.1"/>
    <property type="molecule type" value="Genomic_DNA"/>
</dbReference>
<sequence length="31" mass="3333">MFSLAHAAYGVQQSCGGDMRKDKELSAFARG</sequence>
<accession>A0A508X909</accession>